<dbReference type="CDD" id="cd01949">
    <property type="entry name" value="GGDEF"/>
    <property type="match status" value="1"/>
</dbReference>
<feature type="coiled-coil region" evidence="3">
    <location>
        <begin position="412"/>
        <end position="439"/>
    </location>
</feature>
<dbReference type="GO" id="GO:0052621">
    <property type="term" value="F:diguanylate cyclase activity"/>
    <property type="evidence" value="ECO:0007669"/>
    <property type="project" value="UniProtKB-EC"/>
</dbReference>
<keyword evidence="7" id="KW-0548">Nucleotidyltransferase</keyword>
<dbReference type="NCBIfam" id="TIGR00254">
    <property type="entry name" value="GGDEF"/>
    <property type="match status" value="1"/>
</dbReference>
<dbReference type="Pfam" id="PF07696">
    <property type="entry name" value="7TMR-DISMED2"/>
    <property type="match status" value="1"/>
</dbReference>
<accession>A0ABU7G129</accession>
<dbReference type="InterPro" id="IPR000160">
    <property type="entry name" value="GGDEF_dom"/>
</dbReference>
<dbReference type="PANTHER" id="PTHR45138">
    <property type="entry name" value="REGULATORY COMPONENTS OF SENSORY TRANSDUCTION SYSTEM"/>
    <property type="match status" value="1"/>
</dbReference>
<evidence type="ECO:0000256" key="1">
    <source>
        <dbReference type="ARBA" id="ARBA00012528"/>
    </source>
</evidence>
<keyword evidence="5" id="KW-0732">Signal</keyword>
<keyword evidence="3" id="KW-0175">Coiled coil</keyword>
<feature type="transmembrane region" description="Helical" evidence="4">
    <location>
        <begin position="379"/>
        <end position="402"/>
    </location>
</feature>
<organism evidence="7 8">
    <name type="scientific">Agarivorans aestuarii</name>
    <dbReference type="NCBI Taxonomy" id="1563703"/>
    <lineage>
        <taxon>Bacteria</taxon>
        <taxon>Pseudomonadati</taxon>
        <taxon>Pseudomonadota</taxon>
        <taxon>Gammaproteobacteria</taxon>
        <taxon>Alteromonadales</taxon>
        <taxon>Alteromonadaceae</taxon>
        <taxon>Agarivorans</taxon>
    </lineage>
</organism>
<comment type="caution">
    <text evidence="7">The sequence shown here is derived from an EMBL/GenBank/DDBJ whole genome shotgun (WGS) entry which is preliminary data.</text>
</comment>
<dbReference type="InterPro" id="IPR029787">
    <property type="entry name" value="Nucleotide_cyclase"/>
</dbReference>
<dbReference type="EC" id="2.7.7.65" evidence="1"/>
<dbReference type="Pfam" id="PF00990">
    <property type="entry name" value="GGDEF"/>
    <property type="match status" value="1"/>
</dbReference>
<evidence type="ECO:0000313" key="7">
    <source>
        <dbReference type="EMBL" id="MEE1673117.1"/>
    </source>
</evidence>
<keyword evidence="4" id="KW-0472">Membrane</keyword>
<evidence type="ECO:0000256" key="2">
    <source>
        <dbReference type="ARBA" id="ARBA00034247"/>
    </source>
</evidence>
<protein>
    <recommendedName>
        <fullName evidence="1">diguanylate cyclase</fullName>
        <ecNumber evidence="1">2.7.7.65</ecNumber>
    </recommendedName>
</protein>
<feature type="signal peptide" evidence="5">
    <location>
        <begin position="1"/>
        <end position="31"/>
    </location>
</feature>
<keyword evidence="4" id="KW-0812">Transmembrane</keyword>
<feature type="chain" id="PRO_5046080515" description="diguanylate cyclase" evidence="5">
    <location>
        <begin position="32"/>
        <end position="610"/>
    </location>
</feature>
<dbReference type="Gene3D" id="3.30.70.270">
    <property type="match status" value="1"/>
</dbReference>
<keyword evidence="8" id="KW-1185">Reference proteome</keyword>
<keyword evidence="4" id="KW-1133">Transmembrane helix</keyword>
<evidence type="ECO:0000259" key="6">
    <source>
        <dbReference type="PROSITE" id="PS50887"/>
    </source>
</evidence>
<feature type="transmembrane region" description="Helical" evidence="4">
    <location>
        <begin position="294"/>
        <end position="311"/>
    </location>
</feature>
<feature type="transmembrane region" description="Helical" evidence="4">
    <location>
        <begin position="200"/>
        <end position="223"/>
    </location>
</feature>
<dbReference type="InterPro" id="IPR050469">
    <property type="entry name" value="Diguanylate_Cyclase"/>
</dbReference>
<dbReference type="SMART" id="SM00267">
    <property type="entry name" value="GGDEF"/>
    <property type="match status" value="1"/>
</dbReference>
<dbReference type="InterPro" id="IPR011622">
    <property type="entry name" value="7TMR_DISM_rcpt_extracell_dom2"/>
</dbReference>
<dbReference type="Proteomes" id="UP001310248">
    <property type="component" value="Unassembled WGS sequence"/>
</dbReference>
<dbReference type="SUPFAM" id="SSF55073">
    <property type="entry name" value="Nucleotide cyclase"/>
    <property type="match status" value="1"/>
</dbReference>
<feature type="transmembrane region" description="Helical" evidence="4">
    <location>
        <begin position="230"/>
        <end position="255"/>
    </location>
</feature>
<evidence type="ECO:0000256" key="3">
    <source>
        <dbReference type="SAM" id="Coils"/>
    </source>
</evidence>
<dbReference type="EMBL" id="JAYDYW010000004">
    <property type="protein sequence ID" value="MEE1673117.1"/>
    <property type="molecule type" value="Genomic_DNA"/>
</dbReference>
<dbReference type="InterPro" id="IPR043128">
    <property type="entry name" value="Rev_trsase/Diguanyl_cyclase"/>
</dbReference>
<feature type="domain" description="GGDEF" evidence="6">
    <location>
        <begin position="478"/>
        <end position="609"/>
    </location>
</feature>
<evidence type="ECO:0000256" key="5">
    <source>
        <dbReference type="SAM" id="SignalP"/>
    </source>
</evidence>
<dbReference type="RefSeq" id="WP_329774484.1">
    <property type="nucleotide sequence ID" value="NZ_JAYDYW010000004.1"/>
</dbReference>
<dbReference type="PANTHER" id="PTHR45138:SF9">
    <property type="entry name" value="DIGUANYLATE CYCLASE DGCM-RELATED"/>
    <property type="match status" value="1"/>
</dbReference>
<gene>
    <name evidence="7" type="ORF">SNR37_002530</name>
</gene>
<dbReference type="Gene3D" id="2.60.40.2380">
    <property type="match status" value="1"/>
</dbReference>
<feature type="transmembrane region" description="Helical" evidence="4">
    <location>
        <begin position="261"/>
        <end position="282"/>
    </location>
</feature>
<dbReference type="Pfam" id="PF07695">
    <property type="entry name" value="7TMR-DISM_7TM"/>
    <property type="match status" value="1"/>
</dbReference>
<evidence type="ECO:0000313" key="8">
    <source>
        <dbReference type="Proteomes" id="UP001310248"/>
    </source>
</evidence>
<dbReference type="InterPro" id="IPR011623">
    <property type="entry name" value="7TMR_DISM_rcpt_extracell_dom1"/>
</dbReference>
<proteinExistence type="predicted"/>
<sequence>MIKYFLRCLGKTQLALALVLFSVYTISVAQAESLSALHVNGLEDGVRLGEHFQVWHDLEGKADLADAIAAYRLNKFSRLPSKGSTGLQPGAFWSVFYLHNDSDKPITLNLEYVDHQLIYLNAYQRNTNDPSFLEIADLALNSPFSERLVSHQRFVVPVELAAGETHQFYFRFGSDEKGFVFPDLRIWQPDKMHYVQSIELGSIAFLVGGLALMSIISLVTGIATNDKTYYAYFVYAATKLATWPTILGFTHMFFIREDFHWSYMSLTGAMSIMTGVIFARIFLQTKVNTPRLDYVLRFMILNAALLALAALTRETVFSVVLITIALLLYPVLAIASLIRWYQGSRESAVYTLGWTVLIIGLFSQALRDLGLVEHTFVTYYWPVVASYSEMMVIMVAMGIHLFRLRRLKEQAELRYRSQLERAKQELEILVSERTHALELAKSEAEREARTDPLTGINNRRSFMAKAEAMFDSCRNRSHPMTMLMFDIDHFKKINDNHGHAAGDKALKKFASTLENEIRDGDVLGRLGGEEFGLALYADLETAKHTAERLRSAVERIFVNTGVVQIRFTTSIGIALMQSEENIEQLMSLADHALYEAKDSGRNKAVVAKVA</sequence>
<evidence type="ECO:0000256" key="4">
    <source>
        <dbReference type="SAM" id="Phobius"/>
    </source>
</evidence>
<feature type="transmembrane region" description="Helical" evidence="4">
    <location>
        <begin position="348"/>
        <end position="367"/>
    </location>
</feature>
<keyword evidence="7" id="KW-0808">Transferase</keyword>
<feature type="transmembrane region" description="Helical" evidence="4">
    <location>
        <begin position="317"/>
        <end position="341"/>
    </location>
</feature>
<comment type="catalytic activity">
    <reaction evidence="2">
        <text>2 GTP = 3',3'-c-di-GMP + 2 diphosphate</text>
        <dbReference type="Rhea" id="RHEA:24898"/>
        <dbReference type="ChEBI" id="CHEBI:33019"/>
        <dbReference type="ChEBI" id="CHEBI:37565"/>
        <dbReference type="ChEBI" id="CHEBI:58805"/>
        <dbReference type="EC" id="2.7.7.65"/>
    </reaction>
</comment>
<dbReference type="PROSITE" id="PS50887">
    <property type="entry name" value="GGDEF"/>
    <property type="match status" value="1"/>
</dbReference>
<reference evidence="8" key="1">
    <citation type="submission" date="2023-07" db="EMBL/GenBank/DDBJ databases">
        <title>Draft genome sequence of Agarivorans aestuarii strain ZMCS4, a CAZymes producing bacteria isolated from the marine brown algae Clodostephus spongiosus.</title>
        <authorList>
            <person name="Lorente B."/>
            <person name="Cabral C."/>
            <person name="Frias J."/>
            <person name="Faria J."/>
            <person name="Toubarro D."/>
        </authorList>
    </citation>
    <scope>NUCLEOTIDE SEQUENCE [LARGE SCALE GENOMIC DNA]</scope>
    <source>
        <strain evidence="8">ZMCS4</strain>
    </source>
</reference>
<name>A0ABU7G129_9ALTE</name>